<dbReference type="Pfam" id="PF12833">
    <property type="entry name" value="HTH_18"/>
    <property type="match status" value="1"/>
</dbReference>
<feature type="domain" description="HTH araC/xylS-type" evidence="11">
    <location>
        <begin position="1199"/>
        <end position="1298"/>
    </location>
</feature>
<dbReference type="InterPro" id="IPR003661">
    <property type="entry name" value="HisK_dim/P_dom"/>
</dbReference>
<evidence type="ECO:0000256" key="4">
    <source>
        <dbReference type="ARBA" id="ARBA00022679"/>
    </source>
</evidence>
<dbReference type="EC" id="2.7.13.3" evidence="2"/>
<evidence type="ECO:0000256" key="3">
    <source>
        <dbReference type="ARBA" id="ARBA00022553"/>
    </source>
</evidence>
<dbReference type="Gene3D" id="1.10.10.60">
    <property type="entry name" value="Homeodomain-like"/>
    <property type="match status" value="1"/>
</dbReference>
<dbReference type="InterPro" id="IPR018060">
    <property type="entry name" value="HTH_AraC"/>
</dbReference>
<dbReference type="Gene3D" id="3.40.50.2300">
    <property type="match status" value="1"/>
</dbReference>
<dbReference type="InterPro" id="IPR013783">
    <property type="entry name" value="Ig-like_fold"/>
</dbReference>
<dbReference type="InterPro" id="IPR036890">
    <property type="entry name" value="HATPase_C_sf"/>
</dbReference>
<dbReference type="CDD" id="cd00156">
    <property type="entry name" value="REC"/>
    <property type="match status" value="1"/>
</dbReference>
<comment type="catalytic activity">
    <reaction evidence="1">
        <text>ATP + protein L-histidine = ADP + protein N-phospho-L-histidine.</text>
        <dbReference type="EC" id="2.7.13.3"/>
    </reaction>
</comment>
<evidence type="ECO:0000256" key="8">
    <source>
        <dbReference type="ARBA" id="ARBA00023163"/>
    </source>
</evidence>
<dbReference type="InterPro" id="IPR003594">
    <property type="entry name" value="HATPase_dom"/>
</dbReference>
<dbReference type="RefSeq" id="WP_099106877.1">
    <property type="nucleotide sequence ID" value="NZ_JAATJF010000002.1"/>
</dbReference>
<evidence type="ECO:0000259" key="13">
    <source>
        <dbReference type="PROSITE" id="PS50110"/>
    </source>
</evidence>
<dbReference type="PROSITE" id="PS50110">
    <property type="entry name" value="RESPONSE_REGULATORY"/>
    <property type="match status" value="1"/>
</dbReference>
<dbReference type="InterPro" id="IPR018062">
    <property type="entry name" value="HTH_AraC-typ_CS"/>
</dbReference>
<reference evidence="14 15" key="1">
    <citation type="submission" date="2017-10" db="EMBL/GenBank/DDBJ databases">
        <title>The draft genome sequence of Lewinella marina KCTC 32374.</title>
        <authorList>
            <person name="Wang K."/>
        </authorList>
    </citation>
    <scope>NUCLEOTIDE SEQUENCE [LARGE SCALE GENOMIC DNA]</scope>
    <source>
        <strain evidence="14 15">MKG-38</strain>
    </source>
</reference>
<dbReference type="Pfam" id="PF07494">
    <property type="entry name" value="Reg_prop"/>
    <property type="match status" value="3"/>
</dbReference>
<keyword evidence="6" id="KW-0805">Transcription regulation</keyword>
<dbReference type="FunFam" id="3.30.565.10:FF:000006">
    <property type="entry name" value="Sensor histidine kinase WalK"/>
    <property type="match status" value="1"/>
</dbReference>
<dbReference type="SUPFAM" id="SSF46689">
    <property type="entry name" value="Homeodomain-like"/>
    <property type="match status" value="1"/>
</dbReference>
<keyword evidence="7" id="KW-0238">DNA-binding</keyword>
<keyword evidence="10" id="KW-0472">Membrane</keyword>
<dbReference type="SMART" id="SM00342">
    <property type="entry name" value="HTH_ARAC"/>
    <property type="match status" value="1"/>
</dbReference>
<organism evidence="14 15">
    <name type="scientific">Neolewinella marina</name>
    <dbReference type="NCBI Taxonomy" id="438751"/>
    <lineage>
        <taxon>Bacteria</taxon>
        <taxon>Pseudomonadati</taxon>
        <taxon>Bacteroidota</taxon>
        <taxon>Saprospiria</taxon>
        <taxon>Saprospirales</taxon>
        <taxon>Lewinellaceae</taxon>
        <taxon>Neolewinella</taxon>
    </lineage>
</organism>
<dbReference type="Gene3D" id="2.130.10.10">
    <property type="entry name" value="YVTN repeat-like/Quinoprotein amine dehydrogenase"/>
    <property type="match status" value="3"/>
</dbReference>
<feature type="modified residue" description="4-aspartylphosphate" evidence="9">
    <location>
        <position position="1096"/>
    </location>
</feature>
<dbReference type="InterPro" id="IPR036097">
    <property type="entry name" value="HisK_dim/P_sf"/>
</dbReference>
<keyword evidence="5" id="KW-0418">Kinase</keyword>
<protein>
    <recommendedName>
        <fullName evidence="2">histidine kinase</fullName>
        <ecNumber evidence="2">2.7.13.3</ecNumber>
    </recommendedName>
</protein>
<evidence type="ECO:0000256" key="9">
    <source>
        <dbReference type="PROSITE-ProRule" id="PRU00169"/>
    </source>
</evidence>
<name>A0A2G0CDC2_9BACT</name>
<evidence type="ECO:0000313" key="15">
    <source>
        <dbReference type="Proteomes" id="UP000226437"/>
    </source>
</evidence>
<dbReference type="Gene3D" id="3.30.565.10">
    <property type="entry name" value="Histidine kinase-like ATPase, C-terminal domain"/>
    <property type="match status" value="1"/>
</dbReference>
<dbReference type="Gene3D" id="1.10.287.130">
    <property type="match status" value="1"/>
</dbReference>
<dbReference type="PROSITE" id="PS01124">
    <property type="entry name" value="HTH_ARAC_FAMILY_2"/>
    <property type="match status" value="1"/>
</dbReference>
<dbReference type="Pfam" id="PF07495">
    <property type="entry name" value="Y_Y_Y"/>
    <property type="match status" value="1"/>
</dbReference>
<dbReference type="InterPro" id="IPR015943">
    <property type="entry name" value="WD40/YVTN_repeat-like_dom_sf"/>
</dbReference>
<dbReference type="InterPro" id="IPR005467">
    <property type="entry name" value="His_kinase_dom"/>
</dbReference>
<dbReference type="SUPFAM" id="SSF52172">
    <property type="entry name" value="CheY-like"/>
    <property type="match status" value="1"/>
</dbReference>
<evidence type="ECO:0000256" key="5">
    <source>
        <dbReference type="ARBA" id="ARBA00022777"/>
    </source>
</evidence>
<dbReference type="InterPro" id="IPR004358">
    <property type="entry name" value="Sig_transdc_His_kin-like_C"/>
</dbReference>
<keyword evidence="8" id="KW-0804">Transcription</keyword>
<evidence type="ECO:0000256" key="10">
    <source>
        <dbReference type="SAM" id="Phobius"/>
    </source>
</evidence>
<dbReference type="Pfam" id="PF02518">
    <property type="entry name" value="HATPase_c"/>
    <property type="match status" value="1"/>
</dbReference>
<dbReference type="GO" id="GO:0043565">
    <property type="term" value="F:sequence-specific DNA binding"/>
    <property type="evidence" value="ECO:0007669"/>
    <property type="project" value="InterPro"/>
</dbReference>
<dbReference type="Pfam" id="PF00072">
    <property type="entry name" value="Response_reg"/>
    <property type="match status" value="1"/>
</dbReference>
<dbReference type="SUPFAM" id="SSF63829">
    <property type="entry name" value="Calcium-dependent phosphotriesterase"/>
    <property type="match status" value="1"/>
</dbReference>
<proteinExistence type="predicted"/>
<gene>
    <name evidence="14" type="ORF">CGL56_12350</name>
</gene>
<feature type="domain" description="Histidine kinase" evidence="12">
    <location>
        <begin position="799"/>
        <end position="1016"/>
    </location>
</feature>
<dbReference type="SMART" id="SM00387">
    <property type="entry name" value="HATPase_c"/>
    <property type="match status" value="1"/>
</dbReference>
<dbReference type="Proteomes" id="UP000226437">
    <property type="component" value="Unassembled WGS sequence"/>
</dbReference>
<dbReference type="Gene3D" id="2.60.40.10">
    <property type="entry name" value="Immunoglobulins"/>
    <property type="match status" value="1"/>
</dbReference>
<dbReference type="SUPFAM" id="SSF47384">
    <property type="entry name" value="Homodimeric domain of signal transducing histidine kinase"/>
    <property type="match status" value="1"/>
</dbReference>
<dbReference type="EMBL" id="PDLO01000005">
    <property type="protein sequence ID" value="PHK97978.1"/>
    <property type="molecule type" value="Genomic_DNA"/>
</dbReference>
<evidence type="ECO:0000256" key="1">
    <source>
        <dbReference type="ARBA" id="ARBA00000085"/>
    </source>
</evidence>
<evidence type="ECO:0000256" key="7">
    <source>
        <dbReference type="ARBA" id="ARBA00023125"/>
    </source>
</evidence>
<dbReference type="CDD" id="cd00082">
    <property type="entry name" value="HisKA"/>
    <property type="match status" value="1"/>
</dbReference>
<keyword evidence="10" id="KW-1133">Transmembrane helix</keyword>
<dbReference type="SUPFAM" id="SSF101898">
    <property type="entry name" value="NHL repeat"/>
    <property type="match status" value="1"/>
</dbReference>
<keyword evidence="3 9" id="KW-0597">Phosphoprotein</keyword>
<dbReference type="GO" id="GO:0000155">
    <property type="term" value="F:phosphorelay sensor kinase activity"/>
    <property type="evidence" value="ECO:0007669"/>
    <property type="project" value="InterPro"/>
</dbReference>
<evidence type="ECO:0000313" key="14">
    <source>
        <dbReference type="EMBL" id="PHK97978.1"/>
    </source>
</evidence>
<sequence>MHNSRESGDSPRGWSGRNWRQWLLGAVAAILTVTLAAQPTATITAVPELPKQVVTALHQDQQGYLWVGTRSGLFRYDGYEAVHYVADQTDSTALINNTISSIAEGPRGRIWVTTESGISLFDPLTGVFRSFFHRNYVRKVSFDERGRAWAVIGTLGLLHFPGDAPFDSLPEAVAPIDIGFLGFADPQSVSIGFDTLDDRVILTGNATATFDRESLQLLSRGGGGERQSPTPQRMEGAPVIAAVKGKSGEEWVATAQRLYHRGRGSKAEFAAFRPGHEFFENNQLTALLADRQGCLWVGSLRGVGKITSPRGRFGHHMIAATPGGPESNQVTAIRSAGGGQPLWVTTNNGGLFAFNPAAGSFERQTFPGQLPTTTILGLRTADTALWVAASNAVVSLDLERGELLGDSLREWLRVGSYATSMVEVTDGEWWVGTWQDGLHRISAPGASASPPAFEQLTQELGRDPIFSMIRDRGNRIWIGTRGGGIKRVTLPAGPIVTYDKRRGSGLRSDGILQLYEDRNGVIWAATRGGGVARFDEENDRFLSYGRESGLPDLTVCSIGETGNGELWLSTSSGLAHHLPGELVPFWAYSSEDQFINREFSFQSVGTDGRGHLFFGNQVGITEVSSGPTAEARAFNPVRLAGFRSIGDPEEETEVLSHFPARLDHRHNGFEVAVTSLDLAAPDQIRFAYRIAGLEDDWNIGDPGIRTITYHQLPAGDYVLEVRNSDADGYWNDEPARFSFRVLSHPLLTQTALTVYAAVVLLLLVAGWLIWNNWMRLRRKLARNLATIRRQNRQMIYLSDISHEMRNRLTLILGPLERVMQGKEVDQVAVQRIYQNAVRLKQLSDRVMKMRRTEDGGFQLWVRAHAPGPFLESVFDRVHDLAQIRGIDLRRHFPEGTGEIYFDSNVLEIILLNLLNNAIKYTPEGGSVELKVGLSTEVAPKLLLSVRDSGIGIAREELQRIFDRFYRSEHANASSIEGTGIGLELVARLVNLHHGTIQLESEEGKFTEVSVALPVGRQFYASMGHLDGISPVESLVAAPTGSDREPLGTVLVVEDNAGIRELIRETLCESFQVLEAPNGQRGLELALEAQPDLILSDLHMPGLSGLELLTAVRGDARTGTTPFLILTGRTSVNLRLDALQAGVTDIIEKPFSGELLRWRIKSLVAERRKLAALTDDQPRVYTIEPSEPDDCLSADEQFLQRLNQLMEEHYASSDLSVEFLAAELSMSRPTLYRHMERLLQEAPANFIKRFRLKKAALLLQQRKFQVSEVAYMTGFNTPKYFSKCFQKEFGHTPSQYVAGLDQVAG</sequence>
<dbReference type="PANTHER" id="PTHR43547:SF2">
    <property type="entry name" value="HYBRID SIGNAL TRANSDUCTION HISTIDINE KINASE C"/>
    <property type="match status" value="1"/>
</dbReference>
<dbReference type="SMART" id="SM00448">
    <property type="entry name" value="REC"/>
    <property type="match status" value="1"/>
</dbReference>
<comment type="caution">
    <text evidence="14">The sequence shown here is derived from an EMBL/GenBank/DDBJ whole genome shotgun (WGS) entry which is preliminary data.</text>
</comment>
<dbReference type="InterPro" id="IPR011123">
    <property type="entry name" value="Y_Y_Y"/>
</dbReference>
<dbReference type="PROSITE" id="PS00041">
    <property type="entry name" value="HTH_ARAC_FAMILY_1"/>
    <property type="match status" value="1"/>
</dbReference>
<evidence type="ECO:0000259" key="11">
    <source>
        <dbReference type="PROSITE" id="PS01124"/>
    </source>
</evidence>
<keyword evidence="4" id="KW-0808">Transferase</keyword>
<dbReference type="PROSITE" id="PS50109">
    <property type="entry name" value="HIS_KIN"/>
    <property type="match status" value="1"/>
</dbReference>
<evidence type="ECO:0000256" key="6">
    <source>
        <dbReference type="ARBA" id="ARBA00023015"/>
    </source>
</evidence>
<dbReference type="PRINTS" id="PR00344">
    <property type="entry name" value="BCTRLSENSOR"/>
</dbReference>
<feature type="domain" description="Response regulatory" evidence="13">
    <location>
        <begin position="1048"/>
        <end position="1163"/>
    </location>
</feature>
<accession>A0A2G0CDC2</accession>
<dbReference type="InterPro" id="IPR001789">
    <property type="entry name" value="Sig_transdc_resp-reg_receiver"/>
</dbReference>
<evidence type="ECO:0000259" key="12">
    <source>
        <dbReference type="PROSITE" id="PS50109"/>
    </source>
</evidence>
<dbReference type="InterPro" id="IPR009057">
    <property type="entry name" value="Homeodomain-like_sf"/>
</dbReference>
<dbReference type="InterPro" id="IPR011110">
    <property type="entry name" value="Reg_prop"/>
</dbReference>
<dbReference type="PANTHER" id="PTHR43547">
    <property type="entry name" value="TWO-COMPONENT HISTIDINE KINASE"/>
    <property type="match status" value="1"/>
</dbReference>
<keyword evidence="15" id="KW-1185">Reference proteome</keyword>
<feature type="transmembrane region" description="Helical" evidence="10">
    <location>
        <begin position="752"/>
        <end position="770"/>
    </location>
</feature>
<keyword evidence="10" id="KW-0812">Transmembrane</keyword>
<evidence type="ECO:0000256" key="2">
    <source>
        <dbReference type="ARBA" id="ARBA00012438"/>
    </source>
</evidence>
<dbReference type="OrthoDB" id="1383922at2"/>
<dbReference type="InterPro" id="IPR011006">
    <property type="entry name" value="CheY-like_superfamily"/>
</dbReference>
<dbReference type="SUPFAM" id="SSF55874">
    <property type="entry name" value="ATPase domain of HSP90 chaperone/DNA topoisomerase II/histidine kinase"/>
    <property type="match status" value="1"/>
</dbReference>
<dbReference type="GO" id="GO:0003700">
    <property type="term" value="F:DNA-binding transcription factor activity"/>
    <property type="evidence" value="ECO:0007669"/>
    <property type="project" value="InterPro"/>
</dbReference>